<dbReference type="InterPro" id="IPR050364">
    <property type="entry name" value="Cytochrome_P450_fung"/>
</dbReference>
<dbReference type="STRING" id="1460663.A0A177CUT4"/>
<keyword evidence="7 9" id="KW-0503">Monooxygenase</keyword>
<comment type="similarity">
    <text evidence="2 9">Belongs to the cytochrome P450 family.</text>
</comment>
<dbReference type="PRINTS" id="PR00385">
    <property type="entry name" value="P450"/>
</dbReference>
<proteinExistence type="inferred from homology"/>
<evidence type="ECO:0000256" key="8">
    <source>
        <dbReference type="PIRSR" id="PIRSR602401-1"/>
    </source>
</evidence>
<keyword evidence="5 9" id="KW-0560">Oxidoreductase</keyword>
<name>A0A177CUT4_9PLEO</name>
<evidence type="ECO:0000256" key="9">
    <source>
        <dbReference type="RuleBase" id="RU000461"/>
    </source>
</evidence>
<gene>
    <name evidence="10" type="ORF">CC84DRAFT_1253800</name>
</gene>
<evidence type="ECO:0000313" key="11">
    <source>
        <dbReference type="Proteomes" id="UP000077069"/>
    </source>
</evidence>
<dbReference type="OrthoDB" id="2789670at2759"/>
<dbReference type="Gene3D" id="1.10.630.10">
    <property type="entry name" value="Cytochrome P450"/>
    <property type="match status" value="1"/>
</dbReference>
<dbReference type="RefSeq" id="XP_018041680.1">
    <property type="nucleotide sequence ID" value="XM_018184406.1"/>
</dbReference>
<evidence type="ECO:0000256" key="3">
    <source>
        <dbReference type="ARBA" id="ARBA00022617"/>
    </source>
</evidence>
<evidence type="ECO:0000256" key="4">
    <source>
        <dbReference type="ARBA" id="ARBA00022723"/>
    </source>
</evidence>
<dbReference type="GO" id="GO:0004497">
    <property type="term" value="F:monooxygenase activity"/>
    <property type="evidence" value="ECO:0007669"/>
    <property type="project" value="UniProtKB-KW"/>
</dbReference>
<keyword evidence="11" id="KW-1185">Reference proteome</keyword>
<dbReference type="PANTHER" id="PTHR46300:SF7">
    <property type="entry name" value="P450, PUTATIVE (EUROFUNG)-RELATED"/>
    <property type="match status" value="1"/>
</dbReference>
<evidence type="ECO:0000256" key="7">
    <source>
        <dbReference type="ARBA" id="ARBA00023033"/>
    </source>
</evidence>
<dbReference type="GO" id="GO:0016705">
    <property type="term" value="F:oxidoreductase activity, acting on paired donors, with incorporation or reduction of molecular oxygen"/>
    <property type="evidence" value="ECO:0007669"/>
    <property type="project" value="InterPro"/>
</dbReference>
<organism evidence="10 11">
    <name type="scientific">Paraphaeosphaeria sporulosa</name>
    <dbReference type="NCBI Taxonomy" id="1460663"/>
    <lineage>
        <taxon>Eukaryota</taxon>
        <taxon>Fungi</taxon>
        <taxon>Dikarya</taxon>
        <taxon>Ascomycota</taxon>
        <taxon>Pezizomycotina</taxon>
        <taxon>Dothideomycetes</taxon>
        <taxon>Pleosporomycetidae</taxon>
        <taxon>Pleosporales</taxon>
        <taxon>Massarineae</taxon>
        <taxon>Didymosphaeriaceae</taxon>
        <taxon>Paraphaeosphaeria</taxon>
    </lineage>
</organism>
<dbReference type="GeneID" id="28767892"/>
<reference evidence="10 11" key="1">
    <citation type="submission" date="2016-05" db="EMBL/GenBank/DDBJ databases">
        <title>Comparative analysis of secretome profiles of manganese(II)-oxidizing ascomycete fungi.</title>
        <authorList>
            <consortium name="DOE Joint Genome Institute"/>
            <person name="Zeiner C.A."/>
            <person name="Purvine S.O."/>
            <person name="Zink E.M."/>
            <person name="Wu S."/>
            <person name="Pasa-Tolic L."/>
            <person name="Chaput D.L."/>
            <person name="Haridas S."/>
            <person name="Grigoriev I.V."/>
            <person name="Santelli C.M."/>
            <person name="Hansel C.M."/>
        </authorList>
    </citation>
    <scope>NUCLEOTIDE SEQUENCE [LARGE SCALE GENOMIC DNA]</scope>
    <source>
        <strain evidence="10 11">AP3s5-JAC2a</strain>
    </source>
</reference>
<accession>A0A177CUT4</accession>
<comment type="cofactor">
    <cofactor evidence="1 8">
        <name>heme</name>
        <dbReference type="ChEBI" id="CHEBI:30413"/>
    </cofactor>
</comment>
<dbReference type="PRINTS" id="PR00463">
    <property type="entry name" value="EP450I"/>
</dbReference>
<dbReference type="InterPro" id="IPR017972">
    <property type="entry name" value="Cyt_P450_CS"/>
</dbReference>
<dbReference type="CDD" id="cd11065">
    <property type="entry name" value="CYP64-like"/>
    <property type="match status" value="1"/>
</dbReference>
<evidence type="ECO:0000256" key="1">
    <source>
        <dbReference type="ARBA" id="ARBA00001971"/>
    </source>
</evidence>
<dbReference type="GO" id="GO:0020037">
    <property type="term" value="F:heme binding"/>
    <property type="evidence" value="ECO:0007669"/>
    <property type="project" value="InterPro"/>
</dbReference>
<dbReference type="SUPFAM" id="SSF48264">
    <property type="entry name" value="Cytochrome P450"/>
    <property type="match status" value="1"/>
</dbReference>
<dbReference type="PANTHER" id="PTHR46300">
    <property type="entry name" value="P450, PUTATIVE (EUROFUNG)-RELATED-RELATED"/>
    <property type="match status" value="1"/>
</dbReference>
<evidence type="ECO:0000313" key="10">
    <source>
        <dbReference type="EMBL" id="OAG11315.1"/>
    </source>
</evidence>
<dbReference type="Pfam" id="PF00067">
    <property type="entry name" value="p450"/>
    <property type="match status" value="1"/>
</dbReference>
<evidence type="ECO:0000256" key="6">
    <source>
        <dbReference type="ARBA" id="ARBA00023004"/>
    </source>
</evidence>
<sequence length="503" mass="56426">MPLLGNIKDLPPPGKLEYTHWLELKNIYGPISSITVLGQTLVFIHDKNIADELLNKRSAIYSGRPRLRFGLDMVGWIDAMSSLQNNALHRLYRKYAYQQIGSKAAVSRYHSMQEAIVGRTLQRMKECGGRDLVHNLKTQTGSLILRVLYGYKIEQNEADPLIAMADVAMDQFSQATVPGRWLVDTIPMLAHVPEWLPGAGFKKTARLWRHNVLSCVNVPYNFARKRHSGGSASMSFVSRSMDEAEADNGGCALSEEQEHAIKWTAVSLYVGGEDTSAETLNAFFLAMSMFHNVQRKAQEEIDRVVGAQRMPNFGDRDRLPYLNAVVDEALRWHPIVPMGVPHLSDEEDCINGYRIPKGAIVLPNVWWFTRDSKVYHDPETFKPERYMEPYNEPSPRDFVFGFGRRICPGRVLADSSLYLTFAQVLATFNVVPAVNERGDTVKNVHTFGPGLVSKVGPFSIEVRVRSEAHGATLDELMRRSPSEESDAKYLDGLAKGVLSNGSQ</sequence>
<dbReference type="EMBL" id="KV441548">
    <property type="protein sequence ID" value="OAG11315.1"/>
    <property type="molecule type" value="Genomic_DNA"/>
</dbReference>
<dbReference type="AlphaFoldDB" id="A0A177CUT4"/>
<feature type="binding site" description="axial binding residue" evidence="8">
    <location>
        <position position="407"/>
    </location>
    <ligand>
        <name>heme</name>
        <dbReference type="ChEBI" id="CHEBI:30413"/>
    </ligand>
    <ligandPart>
        <name>Fe</name>
        <dbReference type="ChEBI" id="CHEBI:18248"/>
    </ligandPart>
</feature>
<dbReference type="InterPro" id="IPR002401">
    <property type="entry name" value="Cyt_P450_E_grp-I"/>
</dbReference>
<dbReference type="PROSITE" id="PS00086">
    <property type="entry name" value="CYTOCHROME_P450"/>
    <property type="match status" value="1"/>
</dbReference>
<dbReference type="InterPro" id="IPR036396">
    <property type="entry name" value="Cyt_P450_sf"/>
</dbReference>
<dbReference type="Proteomes" id="UP000077069">
    <property type="component" value="Unassembled WGS sequence"/>
</dbReference>
<dbReference type="InParanoid" id="A0A177CUT4"/>
<dbReference type="InterPro" id="IPR001128">
    <property type="entry name" value="Cyt_P450"/>
</dbReference>
<dbReference type="GO" id="GO:0005506">
    <property type="term" value="F:iron ion binding"/>
    <property type="evidence" value="ECO:0007669"/>
    <property type="project" value="InterPro"/>
</dbReference>
<keyword evidence="3 8" id="KW-0349">Heme</keyword>
<evidence type="ECO:0000256" key="2">
    <source>
        <dbReference type="ARBA" id="ARBA00010617"/>
    </source>
</evidence>
<keyword evidence="4 8" id="KW-0479">Metal-binding</keyword>
<keyword evidence="6 8" id="KW-0408">Iron</keyword>
<evidence type="ECO:0000256" key="5">
    <source>
        <dbReference type="ARBA" id="ARBA00023002"/>
    </source>
</evidence>
<protein>
    <submittedName>
        <fullName evidence="10">Cytochrome P450 oxidoreductase OrdA-like protein</fullName>
    </submittedName>
</protein>